<protein>
    <recommendedName>
        <fullName evidence="4">Transposase</fullName>
    </recommendedName>
</protein>
<gene>
    <name evidence="2" type="ORF">EHQ46_08880</name>
</gene>
<evidence type="ECO:0000313" key="2">
    <source>
        <dbReference type="EMBL" id="TGL21504.1"/>
    </source>
</evidence>
<proteinExistence type="predicted"/>
<keyword evidence="3" id="KW-1185">Reference proteome</keyword>
<dbReference type="SUPFAM" id="SSF46689">
    <property type="entry name" value="Homeodomain-like"/>
    <property type="match status" value="1"/>
</dbReference>
<dbReference type="InterPro" id="IPR009057">
    <property type="entry name" value="Homeodomain-like_sf"/>
</dbReference>
<dbReference type="Pfam" id="PF01527">
    <property type="entry name" value="HTH_Tnp_1"/>
    <property type="match status" value="1"/>
</dbReference>
<feature type="coiled-coil region" evidence="1">
    <location>
        <begin position="59"/>
        <end position="90"/>
    </location>
</feature>
<dbReference type="Gene3D" id="1.10.10.60">
    <property type="entry name" value="Homeodomain-like"/>
    <property type="match status" value="1"/>
</dbReference>
<organism evidence="2 3">
    <name type="scientific">Leptospira yanagawae</name>
    <dbReference type="NCBI Taxonomy" id="293069"/>
    <lineage>
        <taxon>Bacteria</taxon>
        <taxon>Pseudomonadati</taxon>
        <taxon>Spirochaetota</taxon>
        <taxon>Spirochaetia</taxon>
        <taxon>Leptospirales</taxon>
        <taxon>Leptospiraceae</taxon>
        <taxon>Leptospira</taxon>
    </lineage>
</organism>
<evidence type="ECO:0000313" key="3">
    <source>
        <dbReference type="Proteomes" id="UP000298200"/>
    </source>
</evidence>
<comment type="caution">
    <text evidence="2">The sequence shown here is derived from an EMBL/GenBank/DDBJ whole genome shotgun (WGS) entry which is preliminary data.</text>
</comment>
<evidence type="ECO:0008006" key="4">
    <source>
        <dbReference type="Google" id="ProtNLM"/>
    </source>
</evidence>
<sequence length="101" mass="12218">MYKQTRDYPHEFKIQSIKRYLENGRRVNFTAKELGIPESTLRGWRDKYMDEIKKESTPSKKIRKDYEALLKEKEKIIKQLEEENLILKKSIGIFTRDPLQK</sequence>
<evidence type="ECO:0000256" key="1">
    <source>
        <dbReference type="SAM" id="Coils"/>
    </source>
</evidence>
<dbReference type="EMBL" id="RQFU01000013">
    <property type="protein sequence ID" value="TGL21504.1"/>
    <property type="molecule type" value="Genomic_DNA"/>
</dbReference>
<reference evidence="3" key="1">
    <citation type="journal article" date="2019" name="PLoS Negl. Trop. Dis.">
        <title>Revisiting the worldwide diversity of Leptospira species in the environment.</title>
        <authorList>
            <person name="Vincent A.T."/>
            <person name="Schiettekatte O."/>
            <person name="Bourhy P."/>
            <person name="Veyrier F.J."/>
            <person name="Picardeau M."/>
        </authorList>
    </citation>
    <scope>NUCLEOTIDE SEQUENCE [LARGE SCALE GENOMIC DNA]</scope>
    <source>
        <strain evidence="3">201800272</strain>
    </source>
</reference>
<dbReference type="Proteomes" id="UP000298200">
    <property type="component" value="Unassembled WGS sequence"/>
</dbReference>
<accession>A0ABY2M5U1</accession>
<dbReference type="InterPro" id="IPR002514">
    <property type="entry name" value="Transposase_8"/>
</dbReference>
<keyword evidence="1" id="KW-0175">Coiled coil</keyword>
<name>A0ABY2M5U1_9LEPT</name>